<organism evidence="3 4">
    <name type="scientific">Leifsonia poae</name>
    <dbReference type="NCBI Taxonomy" id="110933"/>
    <lineage>
        <taxon>Bacteria</taxon>
        <taxon>Bacillati</taxon>
        <taxon>Actinomycetota</taxon>
        <taxon>Actinomycetes</taxon>
        <taxon>Micrococcales</taxon>
        <taxon>Microbacteriaceae</taxon>
        <taxon>Leifsonia</taxon>
    </lineage>
</organism>
<evidence type="ECO:0000256" key="2">
    <source>
        <dbReference type="SAM" id="Phobius"/>
    </source>
</evidence>
<reference evidence="3" key="2">
    <citation type="submission" date="2023-01" db="EMBL/GenBank/DDBJ databases">
        <authorList>
            <person name="Sun Q."/>
            <person name="Evtushenko L."/>
        </authorList>
    </citation>
    <scope>NUCLEOTIDE SEQUENCE</scope>
    <source>
        <strain evidence="3">VKM Ac-1401</strain>
    </source>
</reference>
<feature type="region of interest" description="Disordered" evidence="1">
    <location>
        <begin position="1"/>
        <end position="47"/>
    </location>
</feature>
<reference evidence="3" key="1">
    <citation type="journal article" date="2014" name="Int. J. Syst. Evol. Microbiol.">
        <title>Complete genome sequence of Corynebacterium casei LMG S-19264T (=DSM 44701T), isolated from a smear-ripened cheese.</title>
        <authorList>
            <consortium name="US DOE Joint Genome Institute (JGI-PGF)"/>
            <person name="Walter F."/>
            <person name="Albersmeier A."/>
            <person name="Kalinowski J."/>
            <person name="Ruckert C."/>
        </authorList>
    </citation>
    <scope>NUCLEOTIDE SEQUENCE</scope>
    <source>
        <strain evidence="3">VKM Ac-1401</strain>
    </source>
</reference>
<gene>
    <name evidence="3" type="ORF">GCM10017584_34080</name>
</gene>
<dbReference type="Proteomes" id="UP001142372">
    <property type="component" value="Unassembled WGS sequence"/>
</dbReference>
<keyword evidence="4" id="KW-1185">Reference proteome</keyword>
<keyword evidence="2" id="KW-0812">Transmembrane</keyword>
<comment type="caution">
    <text evidence="3">The sequence shown here is derived from an EMBL/GenBank/DDBJ whole genome shotgun (WGS) entry which is preliminary data.</text>
</comment>
<evidence type="ECO:0000313" key="3">
    <source>
        <dbReference type="EMBL" id="GLJ77834.1"/>
    </source>
</evidence>
<keyword evidence="2" id="KW-0472">Membrane</keyword>
<accession>A0A9W6M1K8</accession>
<keyword evidence="2" id="KW-1133">Transmembrane helix</keyword>
<dbReference type="InterPro" id="IPR014229">
    <property type="entry name" value="Spore_YtfJ"/>
</dbReference>
<protein>
    <recommendedName>
        <fullName evidence="5">Sporulation protein YtfJ</fullName>
    </recommendedName>
</protein>
<evidence type="ECO:0008006" key="5">
    <source>
        <dbReference type="Google" id="ProtNLM"/>
    </source>
</evidence>
<dbReference type="AlphaFoldDB" id="A0A9W6M1K8"/>
<feature type="compositionally biased region" description="Basic and acidic residues" evidence="1">
    <location>
        <begin position="1"/>
        <end position="10"/>
    </location>
</feature>
<dbReference type="EMBL" id="BSEN01000015">
    <property type="protein sequence ID" value="GLJ77834.1"/>
    <property type="molecule type" value="Genomic_DNA"/>
</dbReference>
<dbReference type="Pfam" id="PF09579">
    <property type="entry name" value="Spore_YtfJ"/>
    <property type="match status" value="1"/>
</dbReference>
<evidence type="ECO:0000313" key="4">
    <source>
        <dbReference type="Proteomes" id="UP001142372"/>
    </source>
</evidence>
<evidence type="ECO:0000256" key="1">
    <source>
        <dbReference type="SAM" id="MobiDB-lite"/>
    </source>
</evidence>
<sequence>MPEEQRRGGECEDPDDDATGASAGTDHRHSHDYSGSTPEKPPQTLDAGREMAWSAWEAEGSVARMTNISLKLAETISSNGIKAVYGEPVEIDGTTIVPVAAVQYGFGAGSGGEAGEEDAPGGAGGGGVSIPFGAYVSDERGVHFRPNLITLLIVGIPFVWVAGHAWSRVIKALKK</sequence>
<proteinExistence type="predicted"/>
<feature type="transmembrane region" description="Helical" evidence="2">
    <location>
        <begin position="148"/>
        <end position="166"/>
    </location>
</feature>
<name>A0A9W6M1K8_9MICO</name>